<evidence type="ECO:0000313" key="2">
    <source>
        <dbReference type="EMBL" id="MFC6786731.1"/>
    </source>
</evidence>
<keyword evidence="3" id="KW-1185">Reference proteome</keyword>
<gene>
    <name evidence="2" type="ORF">ACFQFD_12240</name>
</gene>
<organism evidence="2 3">
    <name type="scientific">Halobaculum halobium</name>
    <dbReference type="NCBI Taxonomy" id="3032281"/>
    <lineage>
        <taxon>Archaea</taxon>
        <taxon>Methanobacteriati</taxon>
        <taxon>Methanobacteriota</taxon>
        <taxon>Stenosarchaea group</taxon>
        <taxon>Halobacteria</taxon>
        <taxon>Halobacteriales</taxon>
        <taxon>Haloferacaceae</taxon>
        <taxon>Halobaculum</taxon>
    </lineage>
</organism>
<evidence type="ECO:0000313" key="3">
    <source>
        <dbReference type="Proteomes" id="UP001596443"/>
    </source>
</evidence>
<dbReference type="GeneID" id="81209824"/>
<feature type="compositionally biased region" description="Basic and acidic residues" evidence="1">
    <location>
        <begin position="13"/>
        <end position="22"/>
    </location>
</feature>
<accession>A0ABD5TBT9</accession>
<dbReference type="Proteomes" id="UP001596443">
    <property type="component" value="Unassembled WGS sequence"/>
</dbReference>
<reference evidence="2 3" key="1">
    <citation type="journal article" date="2019" name="Int. J. Syst. Evol. Microbiol.">
        <title>The Global Catalogue of Microorganisms (GCM) 10K type strain sequencing project: providing services to taxonomists for standard genome sequencing and annotation.</title>
        <authorList>
            <consortium name="The Broad Institute Genomics Platform"/>
            <consortium name="The Broad Institute Genome Sequencing Center for Infectious Disease"/>
            <person name="Wu L."/>
            <person name="Ma J."/>
        </authorList>
    </citation>
    <scope>NUCLEOTIDE SEQUENCE [LARGE SCALE GENOMIC DNA]</scope>
    <source>
        <strain evidence="2 3">SYNS20</strain>
    </source>
</reference>
<comment type="caution">
    <text evidence="2">The sequence shown here is derived from an EMBL/GenBank/DDBJ whole genome shotgun (WGS) entry which is preliminary data.</text>
</comment>
<protein>
    <submittedName>
        <fullName evidence="2">Uncharacterized protein</fullName>
    </submittedName>
</protein>
<evidence type="ECO:0000256" key="1">
    <source>
        <dbReference type="SAM" id="MobiDB-lite"/>
    </source>
</evidence>
<dbReference type="EMBL" id="JBHSWX010000012">
    <property type="protein sequence ID" value="MFC6786731.1"/>
    <property type="molecule type" value="Genomic_DNA"/>
</dbReference>
<proteinExistence type="predicted"/>
<dbReference type="AlphaFoldDB" id="A0ABD5TBT9"/>
<feature type="region of interest" description="Disordered" evidence="1">
    <location>
        <begin position="1"/>
        <end position="48"/>
    </location>
</feature>
<name>A0ABD5TBT9_9EURY</name>
<dbReference type="RefSeq" id="WP_284060939.1">
    <property type="nucleotide sequence ID" value="NZ_CP126158.1"/>
</dbReference>
<sequence length="48" mass="5001">MVTLGAGALANHDWPDRVRAGEPLDDLDPGVVFAPDASLSDPEVPSDD</sequence>